<name>A0ABS2H5B2_9BACL</name>
<evidence type="ECO:0000313" key="2">
    <source>
        <dbReference type="EMBL" id="MBM6995891.1"/>
    </source>
</evidence>
<comment type="caution">
    <text evidence="2">The sequence shown here is derived from an EMBL/GenBank/DDBJ whole genome shotgun (WGS) entry which is preliminary data.</text>
</comment>
<gene>
    <name evidence="2" type="ORF">IM700_009565</name>
</gene>
<dbReference type="PANTHER" id="PTHR42815">
    <property type="entry name" value="FAD-BINDING, PUTATIVE (AFU_ORTHOLOGUE AFUA_6G07600)-RELATED"/>
    <property type="match status" value="1"/>
</dbReference>
<organism evidence="2 3">
    <name type="scientific">Paenibacillus rhizolycopersici</name>
    <dbReference type="NCBI Taxonomy" id="2780073"/>
    <lineage>
        <taxon>Bacteria</taxon>
        <taxon>Bacillati</taxon>
        <taxon>Bacillota</taxon>
        <taxon>Bacilli</taxon>
        <taxon>Bacillales</taxon>
        <taxon>Paenibacillaceae</taxon>
        <taxon>Paenibacillus</taxon>
    </lineage>
</organism>
<sequence length="315" mass="35396">MYHAGELAVQALAGEQIVAERNGLSIKSVVVQGAFSYLRTQSLIVCSTMANDGKVWCSFLTGEPGFIHVVSEKELTVSSQPVTSDPIWHDLQDRPDIGLLAIDFFRRIRMRINGKGVYDGEQLRVTVEQAYGNCPKYIQKRSLQPGSGTYRRERLSQRGHALNAEQQDWIRKADTFFIGSASSERKMDASHRGGQPGFVKIEDDRTLLFPDYFGNSMYNTLGNLYSNPAAGLLFIDFNGGHSLQLSGRTETIWDKAQISRVPGAERLVRYTIDEVIYIENDTPIMWEFHEFSPASPSISQPLIYNQEVGFNDNSQ</sequence>
<dbReference type="InterPro" id="IPR011576">
    <property type="entry name" value="Pyridox_Oxase_N"/>
</dbReference>
<dbReference type="SUPFAM" id="SSF50475">
    <property type="entry name" value="FMN-binding split barrel"/>
    <property type="match status" value="1"/>
</dbReference>
<accession>A0ABS2H5B2</accession>
<proteinExistence type="predicted"/>
<keyword evidence="3" id="KW-1185">Reference proteome</keyword>
<dbReference type="Pfam" id="PF01243">
    <property type="entry name" value="PNPOx_N"/>
    <property type="match status" value="1"/>
</dbReference>
<reference evidence="2 3" key="1">
    <citation type="submission" date="2021-01" db="EMBL/GenBank/DDBJ databases">
        <title>Paenibacillus sp.nov. isolated from the rhizosphere soil of tomato plant.</title>
        <authorList>
            <person name="Thin K.K."/>
            <person name="Zhang X."/>
            <person name="He S."/>
        </authorList>
    </citation>
    <scope>NUCLEOTIDE SEQUENCE [LARGE SCALE GENOMIC DNA]</scope>
    <source>
        <strain evidence="2 3">DXFW5</strain>
    </source>
</reference>
<dbReference type="PANTHER" id="PTHR42815:SF2">
    <property type="entry name" value="FAD-BINDING, PUTATIVE (AFU_ORTHOLOGUE AFUA_6G07600)-RELATED"/>
    <property type="match status" value="1"/>
</dbReference>
<evidence type="ECO:0000313" key="3">
    <source>
        <dbReference type="Proteomes" id="UP001516620"/>
    </source>
</evidence>
<dbReference type="Proteomes" id="UP001516620">
    <property type="component" value="Unassembled WGS sequence"/>
</dbReference>
<dbReference type="InterPro" id="IPR012349">
    <property type="entry name" value="Split_barrel_FMN-bd"/>
</dbReference>
<dbReference type="Gene3D" id="2.30.110.10">
    <property type="entry name" value="Electron Transport, Fmn-binding Protein, Chain A"/>
    <property type="match status" value="2"/>
</dbReference>
<feature type="domain" description="Pyridoxamine 5'-phosphate oxidase N-terminal" evidence="1">
    <location>
        <begin position="163"/>
        <end position="266"/>
    </location>
</feature>
<dbReference type="RefSeq" id="WP_193417340.1">
    <property type="nucleotide sequence ID" value="NZ_JADCNN020000007.1"/>
</dbReference>
<dbReference type="EMBL" id="JADCNN020000007">
    <property type="protein sequence ID" value="MBM6995891.1"/>
    <property type="molecule type" value="Genomic_DNA"/>
</dbReference>
<evidence type="ECO:0000259" key="1">
    <source>
        <dbReference type="Pfam" id="PF01243"/>
    </source>
</evidence>
<protein>
    <submittedName>
        <fullName evidence="2">Pyridoxamine 5'-phosphate oxidase family protein</fullName>
    </submittedName>
</protein>